<evidence type="ECO:0000256" key="11">
    <source>
        <dbReference type="ARBA" id="ARBA00022842"/>
    </source>
</evidence>
<dbReference type="InterPro" id="IPR017441">
    <property type="entry name" value="Protein_kinase_ATP_BS"/>
</dbReference>
<keyword evidence="19" id="KW-0812">Transmembrane</keyword>
<evidence type="ECO:0000256" key="7">
    <source>
        <dbReference type="ARBA" id="ARBA00022723"/>
    </source>
</evidence>
<keyword evidence="11" id="KW-0460">Magnesium</keyword>
<evidence type="ECO:0000256" key="14">
    <source>
        <dbReference type="ARBA" id="ARBA00069491"/>
    </source>
</evidence>
<dbReference type="AlphaFoldDB" id="A0A6P6KXG5"/>
<dbReference type="Gene3D" id="1.10.510.10">
    <property type="entry name" value="Transferase(Phosphotransferase) domain 1"/>
    <property type="match status" value="1"/>
</dbReference>
<comment type="cofactor">
    <cofactor evidence="1">
        <name>Mg(2+)</name>
        <dbReference type="ChEBI" id="CHEBI:18420"/>
    </cofactor>
</comment>
<keyword evidence="6" id="KW-0808">Transferase</keyword>
<dbReference type="GO" id="GO:0000226">
    <property type="term" value="P:microtubule cytoskeleton organization"/>
    <property type="evidence" value="ECO:0007669"/>
    <property type="project" value="TreeGrafter"/>
</dbReference>
<evidence type="ECO:0000256" key="16">
    <source>
        <dbReference type="PROSITE-ProRule" id="PRU10141"/>
    </source>
</evidence>
<keyword evidence="5" id="KW-0597">Phosphoprotein</keyword>
<dbReference type="PROSITE" id="PS50011">
    <property type="entry name" value="PROTEIN_KINASE_DOM"/>
    <property type="match status" value="1"/>
</dbReference>
<keyword evidence="9" id="KW-0418">Kinase</keyword>
<dbReference type="FunFam" id="3.30.200.20:FF:000003">
    <property type="entry name" value="Non-specific serine/threonine protein kinase"/>
    <property type="match status" value="1"/>
</dbReference>
<dbReference type="Proteomes" id="UP000515129">
    <property type="component" value="Chromosome 36"/>
</dbReference>
<dbReference type="GO" id="GO:0005524">
    <property type="term" value="F:ATP binding"/>
    <property type="evidence" value="ECO:0007669"/>
    <property type="project" value="UniProtKB-UniRule"/>
</dbReference>
<dbReference type="RefSeq" id="XP_026076944.1">
    <property type="nucleotide sequence ID" value="XM_026221159.1"/>
</dbReference>
<dbReference type="GO" id="GO:0046872">
    <property type="term" value="F:metal ion binding"/>
    <property type="evidence" value="ECO:0007669"/>
    <property type="project" value="UniProtKB-KW"/>
</dbReference>
<keyword evidence="21" id="KW-1185">Reference proteome</keyword>
<dbReference type="InterPro" id="IPR000719">
    <property type="entry name" value="Prot_kinase_dom"/>
</dbReference>
<organism evidence="21 22">
    <name type="scientific">Carassius auratus</name>
    <name type="common">Goldfish</name>
    <dbReference type="NCBI Taxonomy" id="7957"/>
    <lineage>
        <taxon>Eukaryota</taxon>
        <taxon>Metazoa</taxon>
        <taxon>Chordata</taxon>
        <taxon>Craniata</taxon>
        <taxon>Vertebrata</taxon>
        <taxon>Euteleostomi</taxon>
        <taxon>Actinopterygii</taxon>
        <taxon>Neopterygii</taxon>
        <taxon>Teleostei</taxon>
        <taxon>Ostariophysi</taxon>
        <taxon>Cypriniformes</taxon>
        <taxon>Cyprinidae</taxon>
        <taxon>Cyprininae</taxon>
        <taxon>Carassius</taxon>
    </lineage>
</organism>
<evidence type="ECO:0000256" key="15">
    <source>
        <dbReference type="ARBA" id="ARBA00080118"/>
    </source>
</evidence>
<dbReference type="PROSITE" id="PS00107">
    <property type="entry name" value="PROTEIN_KINASE_ATP"/>
    <property type="match status" value="1"/>
</dbReference>
<dbReference type="KEGG" id="caua:113055143"/>
<comment type="similarity">
    <text evidence="2">Belongs to the protein kinase superfamily. CAMK Ser/Thr protein kinase family.</text>
</comment>
<dbReference type="PANTHER" id="PTHR24346:SF105">
    <property type="entry name" value="SERINE_THREONINE-PROTEIN KINASE NIM1-LIKE ISOFORM X1"/>
    <property type="match status" value="1"/>
</dbReference>
<dbReference type="GO" id="GO:0035556">
    <property type="term" value="P:intracellular signal transduction"/>
    <property type="evidence" value="ECO:0007669"/>
    <property type="project" value="TreeGrafter"/>
</dbReference>
<dbReference type="InterPro" id="IPR008271">
    <property type="entry name" value="Ser/Thr_kinase_AS"/>
</dbReference>
<evidence type="ECO:0000256" key="13">
    <source>
        <dbReference type="ARBA" id="ARBA00048679"/>
    </source>
</evidence>
<dbReference type="PANTHER" id="PTHR24346">
    <property type="entry name" value="MAP/MICROTUBULE AFFINITY-REGULATING KINASE"/>
    <property type="match status" value="1"/>
</dbReference>
<evidence type="ECO:0000256" key="10">
    <source>
        <dbReference type="ARBA" id="ARBA00022840"/>
    </source>
</evidence>
<feature type="binding site" evidence="16">
    <location>
        <position position="110"/>
    </location>
    <ligand>
        <name>ATP</name>
        <dbReference type="ChEBI" id="CHEBI:30616"/>
    </ligand>
</feature>
<keyword evidence="4 17" id="KW-0723">Serine/threonine-protein kinase</keyword>
<dbReference type="PROSITE" id="PS00108">
    <property type="entry name" value="PROTEIN_KINASE_ST"/>
    <property type="match status" value="1"/>
</dbReference>
<evidence type="ECO:0000256" key="5">
    <source>
        <dbReference type="ARBA" id="ARBA00022553"/>
    </source>
</evidence>
<sequence>MKDPQLPGIKTLNVWAKRHGKKGKNEPAAQPAQKEARACKVPALTPEQRAKQTPFERVLYDMSHNEQVISEMMLGRRIAFYELRGEIGTGNFSQVKLGVHALTKERVAVKILRKARLGKKSQNLFASEIICMENLSHPNIVRLYEVLETSKHLYLAMEYGSGGDLFSRLTSRGRLSDLESRLIFAQIISAIKYMHENNIIHRDLKAENIFYTTCYCIKVGDFGFSVVSEPTATLNTFCGSPPYAAPELFRDKSYVGHYVDIWALGVLLYFMVTATMPFYGNNLGRLKRCILQGAYSIPPYVPESCQLAIKGMLRPLPVDRTTVSQLMLCSWLKGIEYPKPYPAFNATPNYLADPVKSLCVEEQEVKSALSELGISGTHLQNKSCTDCRCPITGTYRILLHRIQKRRSVEAVGYSALYPEDFGTKKYWTSNVMAKHNPSAVCNIL</sequence>
<evidence type="ECO:0000256" key="6">
    <source>
        <dbReference type="ARBA" id="ARBA00022679"/>
    </source>
</evidence>
<comment type="catalytic activity">
    <reaction evidence="12">
        <text>L-threonyl-[protein] + ATP = O-phospho-L-threonyl-[protein] + ADP + H(+)</text>
        <dbReference type="Rhea" id="RHEA:46608"/>
        <dbReference type="Rhea" id="RHEA-COMP:11060"/>
        <dbReference type="Rhea" id="RHEA-COMP:11605"/>
        <dbReference type="ChEBI" id="CHEBI:15378"/>
        <dbReference type="ChEBI" id="CHEBI:30013"/>
        <dbReference type="ChEBI" id="CHEBI:30616"/>
        <dbReference type="ChEBI" id="CHEBI:61977"/>
        <dbReference type="ChEBI" id="CHEBI:456216"/>
        <dbReference type="EC" id="2.7.11.1"/>
    </reaction>
</comment>
<evidence type="ECO:0000259" key="20">
    <source>
        <dbReference type="PROSITE" id="PS50011"/>
    </source>
</evidence>
<proteinExistence type="inferred from homology"/>
<accession>A0A6P6KXG5</accession>
<dbReference type="Pfam" id="PF00069">
    <property type="entry name" value="Pkinase"/>
    <property type="match status" value="1"/>
</dbReference>
<reference evidence="22" key="1">
    <citation type="submission" date="2025-08" db="UniProtKB">
        <authorList>
            <consortium name="RefSeq"/>
        </authorList>
    </citation>
    <scope>IDENTIFICATION</scope>
    <source>
        <strain evidence="22">Wakin</strain>
        <tissue evidence="22">Muscle</tissue>
    </source>
</reference>
<evidence type="ECO:0000256" key="12">
    <source>
        <dbReference type="ARBA" id="ARBA00047899"/>
    </source>
</evidence>
<evidence type="ECO:0000313" key="21">
    <source>
        <dbReference type="Proteomes" id="UP000515129"/>
    </source>
</evidence>
<evidence type="ECO:0000256" key="18">
    <source>
        <dbReference type="SAM" id="MobiDB-lite"/>
    </source>
</evidence>
<evidence type="ECO:0000256" key="19">
    <source>
        <dbReference type="SAM" id="Phobius"/>
    </source>
</evidence>
<evidence type="ECO:0000256" key="17">
    <source>
        <dbReference type="RuleBase" id="RU000304"/>
    </source>
</evidence>
<keyword evidence="8 16" id="KW-0547">Nucleotide-binding</keyword>
<gene>
    <name evidence="22" type="primary">LOC113055143</name>
</gene>
<comment type="catalytic activity">
    <reaction evidence="13">
        <text>L-seryl-[protein] + ATP = O-phospho-L-seryl-[protein] + ADP + H(+)</text>
        <dbReference type="Rhea" id="RHEA:17989"/>
        <dbReference type="Rhea" id="RHEA-COMP:9863"/>
        <dbReference type="Rhea" id="RHEA-COMP:11604"/>
        <dbReference type="ChEBI" id="CHEBI:15378"/>
        <dbReference type="ChEBI" id="CHEBI:29999"/>
        <dbReference type="ChEBI" id="CHEBI:30616"/>
        <dbReference type="ChEBI" id="CHEBI:83421"/>
        <dbReference type="ChEBI" id="CHEBI:456216"/>
        <dbReference type="EC" id="2.7.11.1"/>
    </reaction>
</comment>
<keyword evidence="10 16" id="KW-0067">ATP-binding</keyword>
<evidence type="ECO:0000256" key="3">
    <source>
        <dbReference type="ARBA" id="ARBA00012513"/>
    </source>
</evidence>
<feature type="region of interest" description="Disordered" evidence="18">
    <location>
        <begin position="16"/>
        <end position="35"/>
    </location>
</feature>
<keyword evidence="19" id="KW-0472">Membrane</keyword>
<dbReference type="GO" id="GO:0050321">
    <property type="term" value="F:tau-protein kinase activity"/>
    <property type="evidence" value="ECO:0007669"/>
    <property type="project" value="TreeGrafter"/>
</dbReference>
<evidence type="ECO:0000256" key="4">
    <source>
        <dbReference type="ARBA" id="ARBA00022527"/>
    </source>
</evidence>
<dbReference type="GO" id="GO:0005737">
    <property type="term" value="C:cytoplasm"/>
    <property type="evidence" value="ECO:0007669"/>
    <property type="project" value="TreeGrafter"/>
</dbReference>
<evidence type="ECO:0000256" key="9">
    <source>
        <dbReference type="ARBA" id="ARBA00022777"/>
    </source>
</evidence>
<dbReference type="InterPro" id="IPR011009">
    <property type="entry name" value="Kinase-like_dom_sf"/>
</dbReference>
<dbReference type="OrthoDB" id="193931at2759"/>
<dbReference type="SUPFAM" id="SSF56112">
    <property type="entry name" value="Protein kinase-like (PK-like)"/>
    <property type="match status" value="1"/>
</dbReference>
<evidence type="ECO:0000256" key="2">
    <source>
        <dbReference type="ARBA" id="ARBA00006692"/>
    </source>
</evidence>
<keyword evidence="19" id="KW-1133">Transmembrane helix</keyword>
<feature type="transmembrane region" description="Helical" evidence="19">
    <location>
        <begin position="261"/>
        <end position="279"/>
    </location>
</feature>
<evidence type="ECO:0000256" key="1">
    <source>
        <dbReference type="ARBA" id="ARBA00001946"/>
    </source>
</evidence>
<evidence type="ECO:0000313" key="22">
    <source>
        <dbReference type="RefSeq" id="XP_026076944.1"/>
    </source>
</evidence>
<keyword evidence="7" id="KW-0479">Metal-binding</keyword>
<dbReference type="EC" id="2.7.11.1" evidence="3"/>
<dbReference type="SMART" id="SM00220">
    <property type="entry name" value="S_TKc"/>
    <property type="match status" value="1"/>
</dbReference>
<name>A0A6P6KXG5_CARAU</name>
<dbReference type="GeneID" id="113055143"/>
<evidence type="ECO:0000256" key="8">
    <source>
        <dbReference type="ARBA" id="ARBA00022741"/>
    </source>
</evidence>
<dbReference type="FunFam" id="1.10.510.10:FF:000346">
    <property type="entry name" value="Serine/threonine-protein kinase NIM1"/>
    <property type="match status" value="1"/>
</dbReference>
<protein>
    <recommendedName>
        <fullName evidence="14">Serine/threonine-protein kinase NIM1</fullName>
        <ecNumber evidence="3">2.7.11.1</ecNumber>
    </recommendedName>
    <alternativeName>
        <fullName evidence="15">NIM1 serine/threonine-protein kinase</fullName>
    </alternativeName>
</protein>
<feature type="domain" description="Protein kinase" evidence="20">
    <location>
        <begin position="81"/>
        <end position="332"/>
    </location>
</feature>